<dbReference type="PANTHER" id="PTHR31286">
    <property type="entry name" value="GLYCINE-RICH CELL WALL STRUCTURAL PROTEIN 1.8-LIKE"/>
    <property type="match status" value="1"/>
</dbReference>
<dbReference type="Pfam" id="PF14392">
    <property type="entry name" value="zf-CCHC_4"/>
    <property type="match status" value="1"/>
</dbReference>
<evidence type="ECO:0000259" key="1">
    <source>
        <dbReference type="Pfam" id="PF14392"/>
    </source>
</evidence>
<protein>
    <recommendedName>
        <fullName evidence="1">Zinc knuckle CX2CX4HX4C domain-containing protein</fullName>
    </recommendedName>
</protein>
<proteinExistence type="predicted"/>
<dbReference type="PANTHER" id="PTHR31286:SF178">
    <property type="entry name" value="DUF4283 DOMAIN-CONTAINING PROTEIN"/>
    <property type="match status" value="1"/>
</dbReference>
<name>A0AAW2QLD8_9LAMI</name>
<dbReference type="AlphaFoldDB" id="A0AAW2QLD8"/>
<reference evidence="2" key="1">
    <citation type="submission" date="2020-06" db="EMBL/GenBank/DDBJ databases">
        <authorList>
            <person name="Li T."/>
            <person name="Hu X."/>
            <person name="Zhang T."/>
            <person name="Song X."/>
            <person name="Zhang H."/>
            <person name="Dai N."/>
            <person name="Sheng W."/>
            <person name="Hou X."/>
            <person name="Wei L."/>
        </authorList>
    </citation>
    <scope>NUCLEOTIDE SEQUENCE</scope>
    <source>
        <strain evidence="2">KEN8</strain>
        <tissue evidence="2">Leaf</tissue>
    </source>
</reference>
<sequence>MKSELGRLGSSLFLTEEEETGLVVPTGLCYSESLAEGFIVVGRLISSKSFHREALHTTLRSTFNSVRGMEFKLTEGERFLLKFFHVLDRDRVLTCCPRAYEKNLLVLVPVEVTDDPKLIDLDWCDFHIYIHGLVLGKMNQDVASFIGSRLGKFKDVGRDNNGDIWGSSVRTRASIDITKPLKRALKLRTVLGDEQFVTFTYEKLPYFCYLCGCLGYLGGQCKM</sequence>
<comment type="caution">
    <text evidence="2">The sequence shown here is derived from an EMBL/GenBank/DDBJ whole genome shotgun (WGS) entry which is preliminary data.</text>
</comment>
<organism evidence="2">
    <name type="scientific">Sesamum calycinum</name>
    <dbReference type="NCBI Taxonomy" id="2727403"/>
    <lineage>
        <taxon>Eukaryota</taxon>
        <taxon>Viridiplantae</taxon>
        <taxon>Streptophyta</taxon>
        <taxon>Embryophyta</taxon>
        <taxon>Tracheophyta</taxon>
        <taxon>Spermatophyta</taxon>
        <taxon>Magnoliopsida</taxon>
        <taxon>eudicotyledons</taxon>
        <taxon>Gunneridae</taxon>
        <taxon>Pentapetalae</taxon>
        <taxon>asterids</taxon>
        <taxon>lamiids</taxon>
        <taxon>Lamiales</taxon>
        <taxon>Pedaliaceae</taxon>
        <taxon>Sesamum</taxon>
    </lineage>
</organism>
<gene>
    <name evidence="2" type="ORF">Scaly_1062800</name>
</gene>
<accession>A0AAW2QLD8</accession>
<dbReference type="EMBL" id="JACGWM010000006">
    <property type="protein sequence ID" value="KAL0368439.1"/>
    <property type="molecule type" value="Genomic_DNA"/>
</dbReference>
<reference evidence="2" key="2">
    <citation type="journal article" date="2024" name="Plant">
        <title>Genomic evolution and insights into agronomic trait innovations of Sesamum species.</title>
        <authorList>
            <person name="Miao H."/>
            <person name="Wang L."/>
            <person name="Qu L."/>
            <person name="Liu H."/>
            <person name="Sun Y."/>
            <person name="Le M."/>
            <person name="Wang Q."/>
            <person name="Wei S."/>
            <person name="Zheng Y."/>
            <person name="Lin W."/>
            <person name="Duan Y."/>
            <person name="Cao H."/>
            <person name="Xiong S."/>
            <person name="Wang X."/>
            <person name="Wei L."/>
            <person name="Li C."/>
            <person name="Ma Q."/>
            <person name="Ju M."/>
            <person name="Zhao R."/>
            <person name="Li G."/>
            <person name="Mu C."/>
            <person name="Tian Q."/>
            <person name="Mei H."/>
            <person name="Zhang T."/>
            <person name="Gao T."/>
            <person name="Zhang H."/>
        </authorList>
    </citation>
    <scope>NUCLEOTIDE SEQUENCE</scope>
    <source>
        <strain evidence="2">KEN8</strain>
    </source>
</reference>
<feature type="domain" description="Zinc knuckle CX2CX4HX4C" evidence="1">
    <location>
        <begin position="175"/>
        <end position="222"/>
    </location>
</feature>
<dbReference type="InterPro" id="IPR025836">
    <property type="entry name" value="Zn_knuckle_CX2CX4HX4C"/>
</dbReference>
<evidence type="ECO:0000313" key="2">
    <source>
        <dbReference type="EMBL" id="KAL0368439.1"/>
    </source>
</evidence>
<dbReference type="InterPro" id="IPR040256">
    <property type="entry name" value="At4g02000-like"/>
</dbReference>